<dbReference type="PANTHER" id="PTHR42870">
    <property type="entry name" value="ACETYL-COA C-ACETYLTRANSFERASE"/>
    <property type="match status" value="1"/>
</dbReference>
<dbReference type="PIRSF" id="PIRSF000429">
    <property type="entry name" value="Ac-CoA_Ac_transf"/>
    <property type="match status" value="1"/>
</dbReference>
<evidence type="ECO:0000313" key="2">
    <source>
        <dbReference type="EMBL" id="GAA1851521.1"/>
    </source>
</evidence>
<dbReference type="Proteomes" id="UP001500449">
    <property type="component" value="Unassembled WGS sequence"/>
</dbReference>
<feature type="domain" description="Thiolase C-terminal" evidence="1">
    <location>
        <begin position="259"/>
        <end position="387"/>
    </location>
</feature>
<dbReference type="EMBL" id="BAAAQK010000009">
    <property type="protein sequence ID" value="GAA1851521.1"/>
    <property type="molecule type" value="Genomic_DNA"/>
</dbReference>
<dbReference type="InterPro" id="IPR002155">
    <property type="entry name" value="Thiolase"/>
</dbReference>
<proteinExistence type="predicted"/>
<dbReference type="InterPro" id="IPR016039">
    <property type="entry name" value="Thiolase-like"/>
</dbReference>
<name>A0ABN2N515_9PSEU</name>
<gene>
    <name evidence="2" type="ORF">GCM10009836_34390</name>
</gene>
<dbReference type="Gene3D" id="3.40.47.10">
    <property type="match status" value="1"/>
</dbReference>
<dbReference type="PANTHER" id="PTHR42870:SF1">
    <property type="entry name" value="NON-SPECIFIC LIPID-TRANSFER PROTEIN-LIKE 2"/>
    <property type="match status" value="1"/>
</dbReference>
<accession>A0ABN2N515</accession>
<comment type="caution">
    <text evidence="2">The sequence shown here is derived from an EMBL/GenBank/DDBJ whole genome shotgun (WGS) entry which is preliminary data.</text>
</comment>
<dbReference type="InterPro" id="IPR055140">
    <property type="entry name" value="Thiolase_C_2"/>
</dbReference>
<dbReference type="SUPFAM" id="SSF53901">
    <property type="entry name" value="Thiolase-like"/>
    <property type="match status" value="2"/>
</dbReference>
<reference evidence="2 3" key="1">
    <citation type="journal article" date="2019" name="Int. J. Syst. Evol. Microbiol.">
        <title>The Global Catalogue of Microorganisms (GCM) 10K type strain sequencing project: providing services to taxonomists for standard genome sequencing and annotation.</title>
        <authorList>
            <consortium name="The Broad Institute Genomics Platform"/>
            <consortium name="The Broad Institute Genome Sequencing Center for Infectious Disease"/>
            <person name="Wu L."/>
            <person name="Ma J."/>
        </authorList>
    </citation>
    <scope>NUCLEOTIDE SEQUENCE [LARGE SCALE GENOMIC DNA]</scope>
    <source>
        <strain evidence="2 3">JCM 16009</strain>
    </source>
</reference>
<evidence type="ECO:0000259" key="1">
    <source>
        <dbReference type="Pfam" id="PF22691"/>
    </source>
</evidence>
<evidence type="ECO:0000313" key="3">
    <source>
        <dbReference type="Proteomes" id="UP001500449"/>
    </source>
</evidence>
<sequence>MSSFEHDTVISGIGQTPIGRRLSNASLNLTLDACRAAVADAGLELSDIDGLFTWPGAVNSPMPGFSGPASEVVQDALRLRLNVRQSVYEGGAQLTALINACLMVAAGLCRHALVYRTTTESSAQGGGRRRGTNDGGGDDAAAGNFGWLAPFGVMSIVNSAALMAMRHFETRGTSRETLAAVATTQRRHAAMNPEAVLRSAMTLDDYLGARMISTPLGLFDCDLPVDGATAFVVSHRDYAPDVPGGAVFVEASGTASRERQSWEHIDDVADMSANGAAAQLWSRTSLRPEDVDVAMLYDGFSIFVPMWLEAFGFCKVGGAAEFIGDGSPLSHGGRLPTNTHGGQLSAGRTHGFGHIREAVVQLRGSGGERQVRSRPRVALVANGGGTRAACLLLRAADHE</sequence>
<keyword evidence="3" id="KW-1185">Reference proteome</keyword>
<protein>
    <recommendedName>
        <fullName evidence="1">Thiolase C-terminal domain-containing protein</fullName>
    </recommendedName>
</protein>
<dbReference type="Pfam" id="PF22691">
    <property type="entry name" value="Thiolase_C_1"/>
    <property type="match status" value="1"/>
</dbReference>
<dbReference type="CDD" id="cd00829">
    <property type="entry name" value="SCP-x_thiolase"/>
    <property type="match status" value="1"/>
</dbReference>
<organism evidence="2 3">
    <name type="scientific">Pseudonocardia ailaonensis</name>
    <dbReference type="NCBI Taxonomy" id="367279"/>
    <lineage>
        <taxon>Bacteria</taxon>
        <taxon>Bacillati</taxon>
        <taxon>Actinomycetota</taxon>
        <taxon>Actinomycetes</taxon>
        <taxon>Pseudonocardiales</taxon>
        <taxon>Pseudonocardiaceae</taxon>
        <taxon>Pseudonocardia</taxon>
    </lineage>
</organism>